<sequence>MANDRTAPGGMGMLLLALLEGRDMYGYEMIEALRARSNEVFRLKAGTLYPLLHSLEAQGWVTSSDGVANGRTRRYYAITRDGRAALAEQQAGWYAYADAVRGVLEGGNPCGA</sequence>
<dbReference type="Pfam" id="PF03551">
    <property type="entry name" value="PadR"/>
    <property type="match status" value="1"/>
</dbReference>
<dbReference type="Proteomes" id="UP000029585">
    <property type="component" value="Unassembled WGS sequence"/>
</dbReference>
<accession>A0A096AZ23</accession>
<dbReference type="InterPro" id="IPR036388">
    <property type="entry name" value="WH-like_DNA-bd_sf"/>
</dbReference>
<feature type="domain" description="Transcription regulator PadR N-terminal" evidence="1">
    <location>
        <begin position="15"/>
        <end position="88"/>
    </location>
</feature>
<name>A0A096AZ23_FLAPL</name>
<evidence type="ECO:0000313" key="2">
    <source>
        <dbReference type="EMBL" id="KGF51996.1"/>
    </source>
</evidence>
<evidence type="ECO:0000259" key="1">
    <source>
        <dbReference type="Pfam" id="PF03551"/>
    </source>
</evidence>
<protein>
    <recommendedName>
        <fullName evidence="1">Transcription regulator PadR N-terminal domain-containing protein</fullName>
    </recommendedName>
</protein>
<dbReference type="PANTHER" id="PTHR43252">
    <property type="entry name" value="TRANSCRIPTIONAL REGULATOR YQJI"/>
    <property type="match status" value="1"/>
</dbReference>
<proteinExistence type="predicted"/>
<dbReference type="SUPFAM" id="SSF46785">
    <property type="entry name" value="Winged helix' DNA-binding domain"/>
    <property type="match status" value="1"/>
</dbReference>
<reference evidence="2 3" key="1">
    <citation type="submission" date="2011-08" db="EMBL/GenBank/DDBJ databases">
        <title>The Genome Sequence of Clostridium orbiscindens 1_3_50AFAA.</title>
        <authorList>
            <consortium name="The Broad Institute Genome Sequencing Platform"/>
            <person name="Earl A."/>
            <person name="Ward D."/>
            <person name="Feldgarden M."/>
            <person name="Gevers D."/>
            <person name="Daigneault M."/>
            <person name="Strauss J."/>
            <person name="Allen-Vercoe E."/>
            <person name="Young S.K."/>
            <person name="Zeng Q."/>
            <person name="Gargeya S."/>
            <person name="Fitzgerald M."/>
            <person name="Haas B."/>
            <person name="Abouelleil A."/>
            <person name="Alvarado L."/>
            <person name="Arachchi H.M."/>
            <person name="Berlin A."/>
            <person name="Brown A."/>
            <person name="Chapman S.B."/>
            <person name="Chen Z."/>
            <person name="Dunbar C."/>
            <person name="Freedman E."/>
            <person name="Gearin G."/>
            <person name="Gellesch M."/>
            <person name="Goldberg J."/>
            <person name="Griggs A."/>
            <person name="Gujja S."/>
            <person name="Heiman D."/>
            <person name="Howarth C."/>
            <person name="Larson L."/>
            <person name="Lui A."/>
            <person name="MacDonald P.J.P."/>
            <person name="Montmayeur A."/>
            <person name="Murphy C."/>
            <person name="Neiman D."/>
            <person name="Pearson M."/>
            <person name="Priest M."/>
            <person name="Roberts A."/>
            <person name="Saif S."/>
            <person name="Shea T."/>
            <person name="Shenoy N."/>
            <person name="Sisk P."/>
            <person name="Stolte C."/>
            <person name="Sykes S."/>
            <person name="Wortman J."/>
            <person name="Nusbaum C."/>
            <person name="Birren B."/>
        </authorList>
    </citation>
    <scope>NUCLEOTIDE SEQUENCE [LARGE SCALE GENOMIC DNA]</scope>
    <source>
        <strain evidence="2 3">1_3_50AFAA</strain>
    </source>
</reference>
<dbReference type="HOGENOM" id="CLU_063440_3_3_9"/>
<evidence type="ECO:0000313" key="3">
    <source>
        <dbReference type="Proteomes" id="UP000029585"/>
    </source>
</evidence>
<gene>
    <name evidence="2" type="ORF">HMPREF9460_04171</name>
</gene>
<keyword evidence="3" id="KW-1185">Reference proteome</keyword>
<dbReference type="eggNOG" id="COG1695">
    <property type="taxonomic scope" value="Bacteria"/>
</dbReference>
<dbReference type="EMBL" id="ADLO01000134">
    <property type="protein sequence ID" value="KGF51996.1"/>
    <property type="molecule type" value="Genomic_DNA"/>
</dbReference>
<comment type="caution">
    <text evidence="2">The sequence shown here is derived from an EMBL/GenBank/DDBJ whole genome shotgun (WGS) entry which is preliminary data.</text>
</comment>
<dbReference type="RefSeq" id="WP_009260372.1">
    <property type="nucleotide sequence ID" value="NZ_KN174171.1"/>
</dbReference>
<dbReference type="AlphaFoldDB" id="A0A096AZ23"/>
<dbReference type="PATRIC" id="fig|742738.3.peg.4283"/>
<dbReference type="Gene3D" id="1.10.10.10">
    <property type="entry name" value="Winged helix-like DNA-binding domain superfamily/Winged helix DNA-binding domain"/>
    <property type="match status" value="1"/>
</dbReference>
<dbReference type="InterPro" id="IPR036390">
    <property type="entry name" value="WH_DNA-bd_sf"/>
</dbReference>
<dbReference type="PANTHER" id="PTHR43252:SF7">
    <property type="entry name" value="TRANSCRIPTIONAL REGULATOR YQJI"/>
    <property type="match status" value="1"/>
</dbReference>
<dbReference type="InterPro" id="IPR005149">
    <property type="entry name" value="Tscrpt_reg_PadR_N"/>
</dbReference>
<organism evidence="2 3">
    <name type="scientific">Flavonifractor plautii 1_3_50AFAA</name>
    <dbReference type="NCBI Taxonomy" id="742738"/>
    <lineage>
        <taxon>Bacteria</taxon>
        <taxon>Bacillati</taxon>
        <taxon>Bacillota</taxon>
        <taxon>Clostridia</taxon>
        <taxon>Eubacteriales</taxon>
        <taxon>Oscillospiraceae</taxon>
        <taxon>Flavonifractor</taxon>
    </lineage>
</organism>